<keyword evidence="3 10" id="KW-0963">Cytoplasm</keyword>
<dbReference type="EC" id="2.1.1.193" evidence="10"/>
<evidence type="ECO:0000313" key="12">
    <source>
        <dbReference type="EMBL" id="ARN73238.1"/>
    </source>
</evidence>
<dbReference type="KEGG" id="osg:BST96_03415"/>
<dbReference type="SUPFAM" id="SSF75217">
    <property type="entry name" value="alpha/beta knot"/>
    <property type="match status" value="1"/>
</dbReference>
<comment type="similarity">
    <text evidence="2 10">Belongs to the RNA methyltransferase RsmE family.</text>
</comment>
<dbReference type="PANTHER" id="PTHR30027">
    <property type="entry name" value="RIBOSOMAL RNA SMALL SUBUNIT METHYLTRANSFERASE E"/>
    <property type="match status" value="1"/>
</dbReference>
<evidence type="ECO:0000256" key="10">
    <source>
        <dbReference type="PIRNR" id="PIRNR015601"/>
    </source>
</evidence>
<dbReference type="RefSeq" id="WP_085757347.1">
    <property type="nucleotide sequence ID" value="NZ_CP019343.1"/>
</dbReference>
<gene>
    <name evidence="12" type="ORF">BST96_03415</name>
</gene>
<dbReference type="NCBIfam" id="NF008700">
    <property type="entry name" value="PRK11713.5-4"/>
    <property type="match status" value="1"/>
</dbReference>
<dbReference type="InterPro" id="IPR046886">
    <property type="entry name" value="RsmE_MTase_dom"/>
</dbReference>
<dbReference type="PANTHER" id="PTHR30027:SF3">
    <property type="entry name" value="16S RRNA (URACIL(1498)-N(3))-METHYLTRANSFERASE"/>
    <property type="match status" value="1"/>
</dbReference>
<keyword evidence="5 10" id="KW-0489">Methyltransferase</keyword>
<dbReference type="STRING" id="716816.BST96_03415"/>
<evidence type="ECO:0000256" key="1">
    <source>
        <dbReference type="ARBA" id="ARBA00004496"/>
    </source>
</evidence>
<reference evidence="12 13" key="1">
    <citation type="submission" date="2016-11" db="EMBL/GenBank/DDBJ databases">
        <title>Trade-off between light-utilization and light-protection in marine flavobacteria.</title>
        <authorList>
            <person name="Kumagai Y."/>
        </authorList>
    </citation>
    <scope>NUCLEOTIDE SEQUENCE [LARGE SCALE GENOMIC DNA]</scope>
    <source>
        <strain evidence="12 13">NBRC 107125</strain>
    </source>
</reference>
<evidence type="ECO:0000256" key="8">
    <source>
        <dbReference type="ARBA" id="ARBA00025699"/>
    </source>
</evidence>
<evidence type="ECO:0000259" key="11">
    <source>
        <dbReference type="Pfam" id="PF04452"/>
    </source>
</evidence>
<feature type="domain" description="Ribosomal RNA small subunit methyltransferase E methyltransferase" evidence="11">
    <location>
        <begin position="72"/>
        <end position="233"/>
    </location>
</feature>
<comment type="function">
    <text evidence="8 10">Specifically methylates the N3 position of the uracil ring of uridine 1498 (m3U1498) in 16S rRNA. Acts on the fully assembled 30S ribosomal subunit.</text>
</comment>
<dbReference type="InterPro" id="IPR006700">
    <property type="entry name" value="RsmE"/>
</dbReference>
<keyword evidence="13" id="KW-1185">Reference proteome</keyword>
<comment type="catalytic activity">
    <reaction evidence="9 10">
        <text>uridine(1498) in 16S rRNA + S-adenosyl-L-methionine = N(3)-methyluridine(1498) in 16S rRNA + S-adenosyl-L-homocysteine + H(+)</text>
        <dbReference type="Rhea" id="RHEA:42920"/>
        <dbReference type="Rhea" id="RHEA-COMP:10283"/>
        <dbReference type="Rhea" id="RHEA-COMP:10284"/>
        <dbReference type="ChEBI" id="CHEBI:15378"/>
        <dbReference type="ChEBI" id="CHEBI:57856"/>
        <dbReference type="ChEBI" id="CHEBI:59789"/>
        <dbReference type="ChEBI" id="CHEBI:65315"/>
        <dbReference type="ChEBI" id="CHEBI:74502"/>
        <dbReference type="EC" id="2.1.1.193"/>
    </reaction>
</comment>
<dbReference type="GO" id="GO:0070042">
    <property type="term" value="F:rRNA (uridine-N3-)-methyltransferase activity"/>
    <property type="evidence" value="ECO:0007669"/>
    <property type="project" value="TreeGrafter"/>
</dbReference>
<comment type="subcellular location">
    <subcellularLocation>
        <location evidence="1 10">Cytoplasm</location>
    </subcellularLocation>
</comment>
<dbReference type="Gene3D" id="3.40.1280.10">
    <property type="match status" value="1"/>
</dbReference>
<accession>A0A1X9N539</accession>
<name>A0A1X9N539_9GAMM</name>
<protein>
    <recommendedName>
        <fullName evidence="10">Ribosomal RNA small subunit methyltransferase E</fullName>
        <ecNumber evidence="10">2.1.1.193</ecNumber>
    </recommendedName>
</protein>
<keyword evidence="6 10" id="KW-0808">Transferase</keyword>
<dbReference type="Pfam" id="PF04452">
    <property type="entry name" value="Methyltrans_RNA"/>
    <property type="match status" value="1"/>
</dbReference>
<dbReference type="PIRSF" id="PIRSF015601">
    <property type="entry name" value="MTase_slr0722"/>
    <property type="match status" value="1"/>
</dbReference>
<dbReference type="GO" id="GO:0070475">
    <property type="term" value="P:rRNA base methylation"/>
    <property type="evidence" value="ECO:0007669"/>
    <property type="project" value="TreeGrafter"/>
</dbReference>
<keyword evidence="7 10" id="KW-0949">S-adenosyl-L-methionine</keyword>
<evidence type="ECO:0000256" key="9">
    <source>
        <dbReference type="ARBA" id="ARBA00047944"/>
    </source>
</evidence>
<dbReference type="GO" id="GO:0005737">
    <property type="term" value="C:cytoplasm"/>
    <property type="evidence" value="ECO:0007669"/>
    <property type="project" value="UniProtKB-SubCell"/>
</dbReference>
<sequence length="235" mass="26125">MNLIILLQQDFTDDSHVTLTDKRFEHIRKVHQSSVGDRVKLGRLNGMMGSGIITAINDHKVDIEVELNQAPPKKLPLKVILALPRPKMIRRIFRSIAELGIEELIVINSYKVEKSFWNSPALTDEKVEGYLIAGLQQAKDTVLPKVSFQRLFKPFVEDELAAIAQGSRGIIAHPATGKPCPHAINERAVLAIGPEGGFTEYEVNKFIDAGFEGIHLGDRILRVENALAAITSKLY</sequence>
<evidence type="ECO:0000256" key="5">
    <source>
        <dbReference type="ARBA" id="ARBA00022603"/>
    </source>
</evidence>
<organism evidence="12 13">
    <name type="scientific">Oceanicoccus sagamiensis</name>
    <dbReference type="NCBI Taxonomy" id="716816"/>
    <lineage>
        <taxon>Bacteria</taxon>
        <taxon>Pseudomonadati</taxon>
        <taxon>Pseudomonadota</taxon>
        <taxon>Gammaproteobacteria</taxon>
        <taxon>Cellvibrionales</taxon>
        <taxon>Spongiibacteraceae</taxon>
        <taxon>Oceanicoccus</taxon>
    </lineage>
</organism>
<keyword evidence="4 10" id="KW-0698">rRNA processing</keyword>
<evidence type="ECO:0000256" key="6">
    <source>
        <dbReference type="ARBA" id="ARBA00022679"/>
    </source>
</evidence>
<evidence type="ECO:0000256" key="7">
    <source>
        <dbReference type="ARBA" id="ARBA00022691"/>
    </source>
</evidence>
<dbReference type="OrthoDB" id="9815641at2"/>
<dbReference type="AlphaFoldDB" id="A0A1X9N539"/>
<dbReference type="CDD" id="cd18084">
    <property type="entry name" value="RsmE-like"/>
    <property type="match status" value="1"/>
</dbReference>
<evidence type="ECO:0000256" key="2">
    <source>
        <dbReference type="ARBA" id="ARBA00005528"/>
    </source>
</evidence>
<evidence type="ECO:0000313" key="13">
    <source>
        <dbReference type="Proteomes" id="UP000193450"/>
    </source>
</evidence>
<evidence type="ECO:0000256" key="4">
    <source>
        <dbReference type="ARBA" id="ARBA00022552"/>
    </source>
</evidence>
<dbReference type="InterPro" id="IPR029026">
    <property type="entry name" value="tRNA_m1G_MTases_N"/>
</dbReference>
<dbReference type="InterPro" id="IPR029028">
    <property type="entry name" value="Alpha/beta_knot_MTases"/>
</dbReference>
<dbReference type="Proteomes" id="UP000193450">
    <property type="component" value="Chromosome"/>
</dbReference>
<evidence type="ECO:0000256" key="3">
    <source>
        <dbReference type="ARBA" id="ARBA00022490"/>
    </source>
</evidence>
<proteinExistence type="inferred from homology"/>
<dbReference type="NCBIfam" id="TIGR00046">
    <property type="entry name" value="RsmE family RNA methyltransferase"/>
    <property type="match status" value="1"/>
</dbReference>
<dbReference type="EMBL" id="CP019343">
    <property type="protein sequence ID" value="ARN73238.1"/>
    <property type="molecule type" value="Genomic_DNA"/>
</dbReference>